<protein>
    <submittedName>
        <fullName evidence="2">Uncharacterized protein</fullName>
    </submittedName>
</protein>
<accession>A0A8H5AUJ6</accession>
<dbReference type="InterPro" id="IPR011989">
    <property type="entry name" value="ARM-like"/>
</dbReference>
<dbReference type="Gene3D" id="1.25.10.10">
    <property type="entry name" value="Leucine-rich Repeat Variant"/>
    <property type="match status" value="1"/>
</dbReference>
<evidence type="ECO:0000256" key="1">
    <source>
        <dbReference type="SAM" id="MobiDB-lite"/>
    </source>
</evidence>
<feature type="compositionally biased region" description="Low complexity" evidence="1">
    <location>
        <begin position="227"/>
        <end position="236"/>
    </location>
</feature>
<evidence type="ECO:0000313" key="2">
    <source>
        <dbReference type="EMBL" id="KAF5311345.1"/>
    </source>
</evidence>
<reference evidence="2 3" key="1">
    <citation type="journal article" date="2020" name="ISME J.">
        <title>Uncovering the hidden diversity of litter-decomposition mechanisms in mushroom-forming fungi.</title>
        <authorList>
            <person name="Floudas D."/>
            <person name="Bentzer J."/>
            <person name="Ahren D."/>
            <person name="Johansson T."/>
            <person name="Persson P."/>
            <person name="Tunlid A."/>
        </authorList>
    </citation>
    <scope>NUCLEOTIDE SEQUENCE [LARGE SCALE GENOMIC DNA]</scope>
    <source>
        <strain evidence="2 3">CBS 175.51</strain>
    </source>
</reference>
<dbReference type="EMBL" id="JAACJK010000227">
    <property type="protein sequence ID" value="KAF5311345.1"/>
    <property type="molecule type" value="Genomic_DNA"/>
</dbReference>
<dbReference type="Proteomes" id="UP000541558">
    <property type="component" value="Unassembled WGS sequence"/>
</dbReference>
<dbReference type="AlphaFoldDB" id="A0A8H5AUJ6"/>
<sequence>MLNAVNDLLARTPELYLLALAQFAIAADTEVVRHAVVLSSSPPPTALSFAAAPPRFSLYDHLSSQTLTTLELLLLRSLSREPSPSVRKKSVNTICDVAKGMGAGAGSILLADDALPPSPSSSSPLLYPSPPPSPFRTEPACWVGYTGDTREIGRRFDGPADWRLLLGSGGRRRPNHRSTSTPIQFTPTHLLPTPLFPPSSPADTSHHDEHSTQLQPHGTTHFPPLPDTTTSTDDHR</sequence>
<name>A0A8H5AUJ6_9AGAR</name>
<gene>
    <name evidence="2" type="ORF">D9611_012537</name>
</gene>
<evidence type="ECO:0000313" key="3">
    <source>
        <dbReference type="Proteomes" id="UP000541558"/>
    </source>
</evidence>
<feature type="region of interest" description="Disordered" evidence="1">
    <location>
        <begin position="166"/>
        <end position="236"/>
    </location>
</feature>
<proteinExistence type="predicted"/>
<keyword evidence="3" id="KW-1185">Reference proteome</keyword>
<comment type="caution">
    <text evidence="2">The sequence shown here is derived from an EMBL/GenBank/DDBJ whole genome shotgun (WGS) entry which is preliminary data.</text>
</comment>
<organism evidence="2 3">
    <name type="scientific">Ephemerocybe angulata</name>
    <dbReference type="NCBI Taxonomy" id="980116"/>
    <lineage>
        <taxon>Eukaryota</taxon>
        <taxon>Fungi</taxon>
        <taxon>Dikarya</taxon>
        <taxon>Basidiomycota</taxon>
        <taxon>Agaricomycotina</taxon>
        <taxon>Agaricomycetes</taxon>
        <taxon>Agaricomycetidae</taxon>
        <taxon>Agaricales</taxon>
        <taxon>Agaricineae</taxon>
        <taxon>Psathyrellaceae</taxon>
        <taxon>Ephemerocybe</taxon>
    </lineage>
</organism>